<dbReference type="Pfam" id="PF01480">
    <property type="entry name" value="PWI"/>
    <property type="match status" value="1"/>
</dbReference>
<organism evidence="6 7">
    <name type="scientific">Branchiostoma floridae</name>
    <name type="common">Florida lancelet</name>
    <name type="synonym">Amphioxus</name>
    <dbReference type="NCBI Taxonomy" id="7739"/>
    <lineage>
        <taxon>Eukaryota</taxon>
        <taxon>Metazoa</taxon>
        <taxon>Chordata</taxon>
        <taxon>Cephalochordata</taxon>
        <taxon>Leptocardii</taxon>
        <taxon>Amphioxiformes</taxon>
        <taxon>Branchiostomatidae</taxon>
        <taxon>Branchiostoma</taxon>
    </lineage>
</organism>
<feature type="region of interest" description="Disordered" evidence="3">
    <location>
        <begin position="100"/>
        <end position="142"/>
    </location>
</feature>
<dbReference type="GO" id="GO:0003729">
    <property type="term" value="F:mRNA binding"/>
    <property type="evidence" value="ECO:0000318"/>
    <property type="project" value="GO_Central"/>
</dbReference>
<keyword evidence="6" id="KW-1185">Reference proteome</keyword>
<dbReference type="CDD" id="cd12446">
    <property type="entry name" value="RRM_RBM25"/>
    <property type="match status" value="1"/>
</dbReference>
<feature type="region of interest" description="Disordered" evidence="3">
    <location>
        <begin position="273"/>
        <end position="457"/>
    </location>
</feature>
<dbReference type="PANTHER" id="PTHR18806:SF4">
    <property type="entry name" value="RNA-BINDING PROTEIN 25"/>
    <property type="match status" value="1"/>
</dbReference>
<dbReference type="InterPro" id="IPR002483">
    <property type="entry name" value="PWI_dom"/>
</dbReference>
<evidence type="ECO:0000259" key="4">
    <source>
        <dbReference type="PROSITE" id="PS50102"/>
    </source>
</evidence>
<keyword evidence="1" id="KW-0507">mRNA processing</keyword>
<feature type="compositionally biased region" description="Basic and acidic residues" evidence="3">
    <location>
        <begin position="283"/>
        <end position="312"/>
    </location>
</feature>
<gene>
    <name evidence="7" type="primary">LOC118423739</name>
</gene>
<dbReference type="GeneID" id="118423739"/>
<dbReference type="InterPro" id="IPR052768">
    <property type="entry name" value="RBM25"/>
</dbReference>
<feature type="compositionally biased region" description="Basic and acidic residues" evidence="3">
    <location>
        <begin position="558"/>
        <end position="628"/>
    </location>
</feature>
<evidence type="ECO:0000313" key="6">
    <source>
        <dbReference type="Proteomes" id="UP000001554"/>
    </source>
</evidence>
<reference evidence="7" key="2">
    <citation type="submission" date="2025-08" db="UniProtKB">
        <authorList>
            <consortium name="RefSeq"/>
        </authorList>
    </citation>
    <scope>IDENTIFICATION</scope>
    <source>
        <strain evidence="7">S238N-H82</strain>
        <tissue evidence="7">Testes</tissue>
    </source>
</reference>
<dbReference type="RefSeq" id="XP_035687839.1">
    <property type="nucleotide sequence ID" value="XM_035831946.1"/>
</dbReference>
<dbReference type="SMART" id="SM00311">
    <property type="entry name" value="PWI"/>
    <property type="match status" value="1"/>
</dbReference>
<proteinExistence type="predicted"/>
<feature type="compositionally biased region" description="Basic and acidic residues" evidence="3">
    <location>
        <begin position="324"/>
        <end position="445"/>
    </location>
</feature>
<feature type="compositionally biased region" description="Low complexity" evidence="3">
    <location>
        <begin position="102"/>
        <end position="115"/>
    </location>
</feature>
<feature type="region of interest" description="Disordered" evidence="3">
    <location>
        <begin position="1"/>
        <end position="21"/>
    </location>
</feature>
<dbReference type="Pfam" id="PF00076">
    <property type="entry name" value="RRM_1"/>
    <property type="match status" value="1"/>
</dbReference>
<dbReference type="OrthoDB" id="6275295at2759"/>
<dbReference type="PROSITE" id="PS50102">
    <property type="entry name" value="RRM"/>
    <property type="match status" value="1"/>
</dbReference>
<dbReference type="FunFam" id="1.20.1390.10:FF:000004">
    <property type="entry name" value="RNA-binding motif protein 25"/>
    <property type="match status" value="1"/>
</dbReference>
<name>A0A9J7LTC1_BRAFL</name>
<dbReference type="OMA" id="DGCVNKK"/>
<sequence length="882" mass="102731">MSFPPPMNRPPGMGMPPMPPGMPPPAHFGAFNPLPPDQRMRGVISPGVTSHAMLPLAGSPHIVTASGAIRPMTLQAIRPGPPMVAPMGMVPGAPTLLPRPAMPVMPVKPVQQPQQIDKKEADKKEEKPKESDGEEEEGEALPSTTVFVGNITDRATDVLIRQMLMKCGTVLSWKRVQGATGKLQGTTKSFGFCEYAEPESTLRALRLLHDWQLGDKKLLVKVDAKTRAVLDEYMGKKKAAKGNSGDKDTDELDEETIRQDNFAMEQLEQLKREHNTELNTPIPDDRPSKGKKEGLLGDKPKAKQKKEDKKEEAIDDLEDMEVDEEKRNLITKEIRSFREAHKNDEEKEKERDKERKEREREREKERERREREREKEREREREREREEERRRKEREREREKERERERYYINRRERERESSSRRERERMDREREYDRERRERDREKEREEEEEAYERRKLERKLREKELAYQERLKAWETRERRKTREYDKENEREEDRKKEMIKEAKRLKEFLEDYDDERDDPKYYKYLYRGLGLLKQRAVWSDNCVRGSALQKRLKERQKEIELDEMDRRKEKEEIEEIRRRLMEEGHPDPQAEVERLERETEKHKEPQLKTEPPEPSPRETKPHLEPTLKPAFPPIQVKAAPSVSSQDSPMAASGGESPAGIIFPSAPKPDSPPDESSQDSFAPVQGPEPPPANQKPKIGFGLKFVAAPATSSPAQAPPKRKIPIGQVFSNDDEDGTDDGPKKRKLIPIEYTEEEKMAVSHVPTAMSSTEEKRKSIKNLIEKIPTAKDELFAYSLDWSQVDQGLMEKRVKPWINKKIVEYIGEEEPTLTEFICQKVMAHSVPKSILEDVAMVLDEEAEVFVVKMWRLLIYETEAKKHGLVK</sequence>
<evidence type="ECO:0000313" key="7">
    <source>
        <dbReference type="RefSeq" id="XP_035687839.1"/>
    </source>
</evidence>
<dbReference type="Gene3D" id="3.30.70.330">
    <property type="match status" value="1"/>
</dbReference>
<accession>A0A9J7LTC1</accession>
<dbReference type="InterPro" id="IPR035979">
    <property type="entry name" value="RBD_domain_sf"/>
</dbReference>
<dbReference type="GO" id="GO:0006397">
    <property type="term" value="P:mRNA processing"/>
    <property type="evidence" value="ECO:0007669"/>
    <property type="project" value="UniProtKB-KW"/>
</dbReference>
<evidence type="ECO:0000256" key="2">
    <source>
        <dbReference type="PROSITE-ProRule" id="PRU00176"/>
    </source>
</evidence>
<keyword evidence="2" id="KW-0694">RNA-binding</keyword>
<feature type="domain" description="RRM" evidence="4">
    <location>
        <begin position="144"/>
        <end position="225"/>
    </location>
</feature>
<dbReference type="Proteomes" id="UP000001554">
    <property type="component" value="Chromosome 1"/>
</dbReference>
<feature type="region of interest" description="Disordered" evidence="3">
    <location>
        <begin position="552"/>
        <end position="744"/>
    </location>
</feature>
<evidence type="ECO:0000256" key="3">
    <source>
        <dbReference type="SAM" id="MobiDB-lite"/>
    </source>
</evidence>
<feature type="compositionally biased region" description="Basic and acidic residues" evidence="3">
    <location>
        <begin position="116"/>
        <end position="131"/>
    </location>
</feature>
<dbReference type="SUPFAM" id="SSF54928">
    <property type="entry name" value="RNA-binding domain, RBD"/>
    <property type="match status" value="1"/>
</dbReference>
<dbReference type="SUPFAM" id="SSF101233">
    <property type="entry name" value="PWI domain"/>
    <property type="match status" value="1"/>
</dbReference>
<dbReference type="PROSITE" id="PS51025">
    <property type="entry name" value="PWI"/>
    <property type="match status" value="1"/>
</dbReference>
<dbReference type="KEGG" id="bfo:118423739"/>
<dbReference type="InterPro" id="IPR034268">
    <property type="entry name" value="RBM25_RRM"/>
</dbReference>
<evidence type="ECO:0000256" key="1">
    <source>
        <dbReference type="ARBA" id="ARBA00022664"/>
    </source>
</evidence>
<dbReference type="AlphaFoldDB" id="A0A9J7LTC1"/>
<dbReference type="GO" id="GO:0000381">
    <property type="term" value="P:regulation of alternative mRNA splicing, via spliceosome"/>
    <property type="evidence" value="ECO:0000318"/>
    <property type="project" value="GO_Central"/>
</dbReference>
<protein>
    <submittedName>
        <fullName evidence="7">RNA-binding protein 25-like isoform X1</fullName>
    </submittedName>
</protein>
<dbReference type="InterPro" id="IPR012677">
    <property type="entry name" value="Nucleotide-bd_a/b_plait_sf"/>
</dbReference>
<evidence type="ECO:0000259" key="5">
    <source>
        <dbReference type="PROSITE" id="PS51025"/>
    </source>
</evidence>
<feature type="domain" description="PWI" evidence="5">
    <location>
        <begin position="789"/>
        <end position="882"/>
    </location>
</feature>
<reference evidence="6" key="1">
    <citation type="journal article" date="2020" name="Nat. Ecol. Evol.">
        <title>Deeply conserved synteny resolves early events in vertebrate evolution.</title>
        <authorList>
            <person name="Simakov O."/>
            <person name="Marletaz F."/>
            <person name="Yue J.X."/>
            <person name="O'Connell B."/>
            <person name="Jenkins J."/>
            <person name="Brandt A."/>
            <person name="Calef R."/>
            <person name="Tung C.H."/>
            <person name="Huang T.K."/>
            <person name="Schmutz J."/>
            <person name="Satoh N."/>
            <person name="Yu J.K."/>
            <person name="Putnam N.H."/>
            <person name="Green R.E."/>
            <person name="Rokhsar D.S."/>
        </authorList>
    </citation>
    <scope>NUCLEOTIDE SEQUENCE [LARGE SCALE GENOMIC DNA]</scope>
    <source>
        <strain evidence="6">S238N-H82</strain>
    </source>
</reference>
<dbReference type="InterPro" id="IPR000504">
    <property type="entry name" value="RRM_dom"/>
</dbReference>
<feature type="compositionally biased region" description="Acidic residues" evidence="3">
    <location>
        <begin position="313"/>
        <end position="323"/>
    </location>
</feature>
<dbReference type="InterPro" id="IPR036483">
    <property type="entry name" value="PWI_dom_sf"/>
</dbReference>
<dbReference type="Gene3D" id="1.20.1390.10">
    <property type="entry name" value="PWI domain"/>
    <property type="match status" value="1"/>
</dbReference>
<dbReference type="SMART" id="SM00360">
    <property type="entry name" value="RRM"/>
    <property type="match status" value="1"/>
</dbReference>
<dbReference type="PANTHER" id="PTHR18806">
    <property type="entry name" value="RBM25 PROTEIN"/>
    <property type="match status" value="1"/>
</dbReference>